<organism evidence="1 2">
    <name type="scientific">Panagrolaimus sp. ES5</name>
    <dbReference type="NCBI Taxonomy" id="591445"/>
    <lineage>
        <taxon>Eukaryota</taxon>
        <taxon>Metazoa</taxon>
        <taxon>Ecdysozoa</taxon>
        <taxon>Nematoda</taxon>
        <taxon>Chromadorea</taxon>
        <taxon>Rhabditida</taxon>
        <taxon>Tylenchina</taxon>
        <taxon>Panagrolaimomorpha</taxon>
        <taxon>Panagrolaimoidea</taxon>
        <taxon>Panagrolaimidae</taxon>
        <taxon>Panagrolaimus</taxon>
    </lineage>
</organism>
<accession>A0AC34G026</accession>
<name>A0AC34G026_9BILA</name>
<dbReference type="Proteomes" id="UP000887579">
    <property type="component" value="Unplaced"/>
</dbReference>
<protein>
    <submittedName>
        <fullName evidence="2">Uncharacterized protein</fullName>
    </submittedName>
</protein>
<reference evidence="2" key="1">
    <citation type="submission" date="2022-11" db="UniProtKB">
        <authorList>
            <consortium name="WormBaseParasite"/>
        </authorList>
    </citation>
    <scope>IDENTIFICATION</scope>
</reference>
<evidence type="ECO:0000313" key="2">
    <source>
        <dbReference type="WBParaSite" id="ES5_v2.g22821.t1"/>
    </source>
</evidence>
<evidence type="ECO:0000313" key="1">
    <source>
        <dbReference type="Proteomes" id="UP000887579"/>
    </source>
</evidence>
<dbReference type="WBParaSite" id="ES5_v2.g22821.t1">
    <property type="protein sequence ID" value="ES5_v2.g22821.t1"/>
    <property type="gene ID" value="ES5_v2.g22821"/>
</dbReference>
<sequence>MSLKRQLNARLLNEQFNNLNLNQNNKCFSTDAVKNATKIDDRKELNFVLSKFSDFTDSQATKNQNDWNKFENEKMPLKCLSIHDEKEKSKEGKLSSANNNSTLSLHIEAYENSTESSNEAEKAGLINHCKNFKPIFSGFAQNPFEFTQKENEMIKPEVMQFKASQSLLNPNSSETYENSNESSNEVEKSGLIQKCKNVKPIFSGFAQNPFEFTQQENEMIKPEVMQFKASQSLLNPNS</sequence>
<proteinExistence type="predicted"/>